<protein>
    <recommendedName>
        <fullName evidence="8">Beta-chimaerin</fullName>
    </recommendedName>
    <alternativeName>
        <fullName evidence="9">Beta-chimerin</fullName>
    </alternativeName>
    <alternativeName>
        <fullName evidence="10">Rho GTPase-activating protein 3</fullName>
    </alternativeName>
</protein>
<dbReference type="InterPro" id="IPR046349">
    <property type="entry name" value="C1-like_sf"/>
</dbReference>
<dbReference type="PROSITE" id="PS50081">
    <property type="entry name" value="ZF_DAG_PE_2"/>
    <property type="match status" value="1"/>
</dbReference>
<name>A0A1X7V8Z6_AMPQE</name>
<dbReference type="InParanoid" id="A0A1X7V8Z6"/>
<evidence type="ECO:0000256" key="3">
    <source>
        <dbReference type="ARBA" id="ARBA00022723"/>
    </source>
</evidence>
<evidence type="ECO:0000256" key="7">
    <source>
        <dbReference type="ARBA" id="ARBA00023136"/>
    </source>
</evidence>
<evidence type="ECO:0000259" key="14">
    <source>
        <dbReference type="PROSITE" id="PS50081"/>
    </source>
</evidence>
<dbReference type="PROSITE" id="PS00479">
    <property type="entry name" value="ZF_DAG_PE_1"/>
    <property type="match status" value="1"/>
</dbReference>
<feature type="domain" description="Phorbol-ester/DAG-type" evidence="14">
    <location>
        <begin position="314"/>
        <end position="364"/>
    </location>
</feature>
<dbReference type="FunFam" id="1.10.555.10:FF:000005">
    <property type="entry name" value="Chimaerin"/>
    <property type="match status" value="1"/>
</dbReference>
<dbReference type="eggNOG" id="KOG1453">
    <property type="taxonomic scope" value="Eukaryota"/>
</dbReference>
<dbReference type="SMART" id="SM00109">
    <property type="entry name" value="C1"/>
    <property type="match status" value="1"/>
</dbReference>
<dbReference type="GO" id="GO:0007165">
    <property type="term" value="P:signal transduction"/>
    <property type="evidence" value="ECO:0007669"/>
    <property type="project" value="InterPro"/>
</dbReference>
<dbReference type="InterPro" id="IPR051854">
    <property type="entry name" value="Rho-type_GAP"/>
</dbReference>
<dbReference type="PROSITE" id="PS50238">
    <property type="entry name" value="RHOGAP"/>
    <property type="match status" value="1"/>
</dbReference>
<evidence type="ECO:0000256" key="5">
    <source>
        <dbReference type="ARBA" id="ARBA00022833"/>
    </source>
</evidence>
<dbReference type="GO" id="GO:0008270">
    <property type="term" value="F:zinc ion binding"/>
    <property type="evidence" value="ECO:0007669"/>
    <property type="project" value="UniProtKB-KW"/>
</dbReference>
<dbReference type="FunFam" id="3.30.505.10:FF:000019">
    <property type="entry name" value="Chimaerin"/>
    <property type="match status" value="1"/>
</dbReference>
<dbReference type="Gene3D" id="1.10.555.10">
    <property type="entry name" value="Rho GTPase activation protein"/>
    <property type="match status" value="1"/>
</dbReference>
<dbReference type="SUPFAM" id="SSF48350">
    <property type="entry name" value="GTPase activation domain, GAP"/>
    <property type="match status" value="1"/>
</dbReference>
<feature type="region of interest" description="Disordered" evidence="12">
    <location>
        <begin position="1"/>
        <end position="66"/>
    </location>
</feature>
<dbReference type="InterPro" id="IPR000980">
    <property type="entry name" value="SH2"/>
</dbReference>
<dbReference type="InterPro" id="IPR036860">
    <property type="entry name" value="SH2_dom_sf"/>
</dbReference>
<evidence type="ECO:0000256" key="11">
    <source>
        <dbReference type="PROSITE-ProRule" id="PRU00191"/>
    </source>
</evidence>
<keyword evidence="6 11" id="KW-0727">SH2 domain</keyword>
<keyword evidence="7" id="KW-0472">Membrane</keyword>
<keyword evidence="4" id="KW-0863">Zinc-finger</keyword>
<dbReference type="InterPro" id="IPR002219">
    <property type="entry name" value="PKC_DAG/PE"/>
</dbReference>
<dbReference type="AlphaFoldDB" id="A0A1X7V8Z6"/>
<keyword evidence="2" id="KW-0343">GTPase activation</keyword>
<dbReference type="STRING" id="400682.A0A1X7V8Z6"/>
<reference evidence="16" key="2">
    <citation type="submission" date="2017-05" db="UniProtKB">
        <authorList>
            <consortium name="EnsemblMetazoa"/>
        </authorList>
    </citation>
    <scope>IDENTIFICATION</scope>
</reference>
<dbReference type="SUPFAM" id="SSF57889">
    <property type="entry name" value="Cysteine-rich domain"/>
    <property type="match status" value="1"/>
</dbReference>
<dbReference type="EnsemblMetazoa" id="XM_003385404.3">
    <property type="protein sequence ID" value="XP_003385452.1"/>
    <property type="gene ID" value="LOC100632239"/>
</dbReference>
<dbReference type="OrthoDB" id="3196451at2759"/>
<organism evidence="16">
    <name type="scientific">Amphimedon queenslandica</name>
    <name type="common">Sponge</name>
    <dbReference type="NCBI Taxonomy" id="400682"/>
    <lineage>
        <taxon>Eukaryota</taxon>
        <taxon>Metazoa</taxon>
        <taxon>Porifera</taxon>
        <taxon>Demospongiae</taxon>
        <taxon>Heteroscleromorpha</taxon>
        <taxon>Haplosclerida</taxon>
        <taxon>Niphatidae</taxon>
        <taxon>Amphimedon</taxon>
    </lineage>
</organism>
<evidence type="ECO:0000256" key="8">
    <source>
        <dbReference type="ARBA" id="ARBA00073081"/>
    </source>
</evidence>
<dbReference type="FunFam" id="3.30.60.20:FF:000025">
    <property type="entry name" value="Chimaerin"/>
    <property type="match status" value="1"/>
</dbReference>
<dbReference type="PRINTS" id="PR00008">
    <property type="entry name" value="DAGPEDOMAIN"/>
</dbReference>
<dbReference type="Pfam" id="PF00620">
    <property type="entry name" value="RhoGAP"/>
    <property type="match status" value="1"/>
</dbReference>
<dbReference type="GO" id="GO:0016020">
    <property type="term" value="C:membrane"/>
    <property type="evidence" value="ECO:0007669"/>
    <property type="project" value="UniProtKB-SubCell"/>
</dbReference>
<dbReference type="SMART" id="SM00324">
    <property type="entry name" value="RhoGAP"/>
    <property type="match status" value="1"/>
</dbReference>
<evidence type="ECO:0000256" key="12">
    <source>
        <dbReference type="SAM" id="MobiDB-lite"/>
    </source>
</evidence>
<dbReference type="InterPro" id="IPR008936">
    <property type="entry name" value="Rho_GTPase_activation_prot"/>
</dbReference>
<dbReference type="InterPro" id="IPR020454">
    <property type="entry name" value="DAG/PE-bd"/>
</dbReference>
<dbReference type="InterPro" id="IPR000198">
    <property type="entry name" value="RhoGAP_dom"/>
</dbReference>
<dbReference type="SUPFAM" id="SSF55550">
    <property type="entry name" value="SH2 domain"/>
    <property type="match status" value="1"/>
</dbReference>
<evidence type="ECO:0000256" key="1">
    <source>
        <dbReference type="ARBA" id="ARBA00004170"/>
    </source>
</evidence>
<evidence type="ECO:0000256" key="9">
    <source>
        <dbReference type="ARBA" id="ARBA00076015"/>
    </source>
</evidence>
<dbReference type="CDD" id="cd20806">
    <property type="entry name" value="C1_CHN"/>
    <property type="match status" value="1"/>
</dbReference>
<feature type="region of interest" description="Disordered" evidence="12">
    <location>
        <begin position="246"/>
        <end position="267"/>
    </location>
</feature>
<evidence type="ECO:0000256" key="2">
    <source>
        <dbReference type="ARBA" id="ARBA00022468"/>
    </source>
</evidence>
<feature type="domain" description="SH2" evidence="13">
    <location>
        <begin position="138"/>
        <end position="207"/>
    </location>
</feature>
<keyword evidence="3" id="KW-0479">Metal-binding</keyword>
<keyword evidence="17" id="KW-1185">Reference proteome</keyword>
<dbReference type="Gene3D" id="3.30.60.20">
    <property type="match status" value="1"/>
</dbReference>
<keyword evidence="5" id="KW-0862">Zinc</keyword>
<dbReference type="PANTHER" id="PTHR46075:SF2">
    <property type="entry name" value="RHO GTPASE ACTIVATING PROTEIN AT 5A, ISOFORM A"/>
    <property type="match status" value="1"/>
</dbReference>
<dbReference type="KEGG" id="aqu:100632239"/>
<comment type="subcellular location">
    <subcellularLocation>
        <location evidence="1">Membrane</location>
        <topology evidence="1">Peripheral membrane protein</topology>
    </subcellularLocation>
</comment>
<evidence type="ECO:0000259" key="13">
    <source>
        <dbReference type="PROSITE" id="PS50001"/>
    </source>
</evidence>
<feature type="domain" description="Rho-GAP" evidence="15">
    <location>
        <begin position="377"/>
        <end position="566"/>
    </location>
</feature>
<evidence type="ECO:0000256" key="10">
    <source>
        <dbReference type="ARBA" id="ARBA00077047"/>
    </source>
</evidence>
<sequence>MSTVAAIPSSARVHSGRGRSDSASLIRQRTPQGGANPQPTVGQRSYSFHSRQQQQQHQQQQSQDRYYEYQHKEKELRTALSDDYEEIDSDDGSYHSEGDDIAQYWDPYLYQLQQQAPRPKKVVCKKPVFERPPFYGSEYHGAITREETAMLLGKEEGNYLVRKGLSQSGTYSLSFVFGGNIRHYRLFFENGEHFVGETTFDEIEDLVADGLITLHMELNNVEEYLKNAQESKRLSKDSYGLGAGVDASAVSSEKSEPLPPPLPPRNRIMSPDHLSPIAEEVPRPQPREDYTNTVIKKKDLRQESSLYDYHYEKPHNFKIHTFLNMPWCDFCHNFLWGLRSQGYKCKDCGYVAHKQCKDCTGDDCAPTKQLVKRVYGVDLTTLLRVYSTKIPIVVKHCIEELESRGLGIEGIYRIPGKAMEILEIKKQFDSEINVNLGSYEDPHAIAGALKLYFRELPIPLIPFDSFDLVLIAARCATQEETLETVRVILTRIPPPHYNTLKFLMKHLYNVQRESKKNRMDSKNLAVVFAPSLMRPPANADQLTAMIKLPEQKKITELLISHYDVLFPALY</sequence>
<evidence type="ECO:0000313" key="17">
    <source>
        <dbReference type="Proteomes" id="UP000007879"/>
    </source>
</evidence>
<dbReference type="Pfam" id="PF00130">
    <property type="entry name" value="C1_1"/>
    <property type="match status" value="1"/>
</dbReference>
<dbReference type="GO" id="GO:0005096">
    <property type="term" value="F:GTPase activator activity"/>
    <property type="evidence" value="ECO:0007669"/>
    <property type="project" value="UniProtKB-KW"/>
</dbReference>
<reference evidence="17" key="1">
    <citation type="journal article" date="2010" name="Nature">
        <title>The Amphimedon queenslandica genome and the evolution of animal complexity.</title>
        <authorList>
            <person name="Srivastava M."/>
            <person name="Simakov O."/>
            <person name="Chapman J."/>
            <person name="Fahey B."/>
            <person name="Gauthier M.E."/>
            <person name="Mitros T."/>
            <person name="Richards G.S."/>
            <person name="Conaco C."/>
            <person name="Dacre M."/>
            <person name="Hellsten U."/>
            <person name="Larroux C."/>
            <person name="Putnam N.H."/>
            <person name="Stanke M."/>
            <person name="Adamska M."/>
            <person name="Darling A."/>
            <person name="Degnan S.M."/>
            <person name="Oakley T.H."/>
            <person name="Plachetzki D.C."/>
            <person name="Zhai Y."/>
            <person name="Adamski M."/>
            <person name="Calcino A."/>
            <person name="Cummins S.F."/>
            <person name="Goodstein D.M."/>
            <person name="Harris C."/>
            <person name="Jackson D.J."/>
            <person name="Leys S.P."/>
            <person name="Shu S."/>
            <person name="Woodcroft B.J."/>
            <person name="Vervoort M."/>
            <person name="Kosik K.S."/>
            <person name="Manning G."/>
            <person name="Degnan B.M."/>
            <person name="Rokhsar D.S."/>
        </authorList>
    </citation>
    <scope>NUCLEOTIDE SEQUENCE [LARGE SCALE GENOMIC DNA]</scope>
</reference>
<dbReference type="Gene3D" id="3.30.505.10">
    <property type="entry name" value="SH2 domain"/>
    <property type="match status" value="1"/>
</dbReference>
<evidence type="ECO:0000313" key="16">
    <source>
        <dbReference type="EnsemblMetazoa" id="Aqu2.1.35987_001"/>
    </source>
</evidence>
<evidence type="ECO:0000256" key="4">
    <source>
        <dbReference type="ARBA" id="ARBA00022771"/>
    </source>
</evidence>
<evidence type="ECO:0000259" key="15">
    <source>
        <dbReference type="PROSITE" id="PS50238"/>
    </source>
</evidence>
<dbReference type="OMA" id="HCKTIFA"/>
<proteinExistence type="predicted"/>
<dbReference type="Pfam" id="PF00017">
    <property type="entry name" value="SH2"/>
    <property type="match status" value="1"/>
</dbReference>
<dbReference type="PROSITE" id="PS50001">
    <property type="entry name" value="SH2"/>
    <property type="match status" value="1"/>
</dbReference>
<feature type="compositionally biased region" description="Polar residues" evidence="12">
    <location>
        <begin position="21"/>
        <end position="42"/>
    </location>
</feature>
<accession>A0A1X7V8Z6</accession>
<dbReference type="PANTHER" id="PTHR46075">
    <property type="entry name" value="CHIMERIN FAMILY MEMBER"/>
    <property type="match status" value="1"/>
</dbReference>
<feature type="compositionally biased region" description="Low complexity" evidence="12">
    <location>
        <begin position="43"/>
        <end position="64"/>
    </location>
</feature>
<gene>
    <name evidence="16" type="primary">100632239</name>
</gene>
<dbReference type="SMART" id="SM00252">
    <property type="entry name" value="SH2"/>
    <property type="match status" value="1"/>
</dbReference>
<dbReference type="EnsemblMetazoa" id="Aqu2.1.35987_001">
    <property type="protein sequence ID" value="Aqu2.1.35987_001"/>
    <property type="gene ID" value="Aqu2.1.35987"/>
</dbReference>
<dbReference type="Proteomes" id="UP000007879">
    <property type="component" value="Unassembled WGS sequence"/>
</dbReference>
<evidence type="ECO:0000256" key="6">
    <source>
        <dbReference type="ARBA" id="ARBA00022999"/>
    </source>
</evidence>